<dbReference type="AlphaFoldDB" id="A0A9P6DU12"/>
<sequence length="821" mass="91023">MGRHPDLIFGKDLLHQRFVSALGQYQVLVCVVTAEMDKQISVARHVVLLQDPADWGDIPPETIMLPIIDDSTPITNRLYISVLSPDGWSVRQPSTSTTENSSWSHAIAPPVPNPDLHTRSNTHSVMYQEGVNCPTFSYALMPASPSGGTKTMISSQATKSNQAFRTLALFHLEPTNCPEVFWRSGKQGLKKPVLAIQLDADDDIIEAGLHVPNLLLNICGESFVAAGGGRVKTPGECFSDTGVMAGQFYALALIDMIMAELPTHCILKWNLLPRWIPQIVFGISVFHAYCHQWVCQLWYNPQKGGVWGLTDGEGCECLWNDLWRLIPNLHVTGFHRHLFVLDLQIEHLDHLKMQQAGVWLEKHVKATKARLIIAQEKRARIPLSDEFLQSQFAEQQAYQSQPLKQQSKKKGFLAVEKILAVHQHLDAARDLVEALQKQLIAIPVSDTIATRNEVGEITSALAEQENVVSCLLKQEDDLTAILKLGDLVSYDNLKKMKDHPWFEHQLNMCALKAHILAKACQRNFKAHNVTGAFRSKALDHSTVERTNKALKWWYWSIKNLLHGQHGIPCNAVIPPPIEMKGLFSLDVDNDIWQDIGLADDEFGGQVPPWLGDEDVQNGIQIVQEIMNCHDELYLCEREWSSLQHWFNDELAALITVLQASKGKGVISGRREHAQWLIDLGKRWGCSIDALAPNVAQSEVTQSEVTQSEVGQSEVGQSGVGQSGVGQSRVGQSKVGQSKVGQSEVGQSEVAQSEVAQSEVAQSDMPQSGISWADFPRQGGRTLTRSLAEQAAIPKLPGSDKWTVGPGEGEVDSSDDDEEFEL</sequence>
<feature type="compositionally biased region" description="Low complexity" evidence="1">
    <location>
        <begin position="724"/>
        <end position="737"/>
    </location>
</feature>
<name>A0A9P6DU12_9AGAM</name>
<gene>
    <name evidence="2" type="ORF">BS47DRAFT_1450903</name>
</gene>
<dbReference type="PANTHER" id="PTHR33096">
    <property type="entry name" value="CXC2 DOMAIN-CONTAINING PROTEIN"/>
    <property type="match status" value="1"/>
</dbReference>
<dbReference type="EMBL" id="MU128956">
    <property type="protein sequence ID" value="KAF9514851.1"/>
    <property type="molecule type" value="Genomic_DNA"/>
</dbReference>
<dbReference type="PANTHER" id="PTHR33096:SF1">
    <property type="entry name" value="CXC1-LIKE CYSTEINE CLUSTER ASSOCIATED WITH KDZ TRANSPOSASES DOMAIN-CONTAINING PROTEIN"/>
    <property type="match status" value="1"/>
</dbReference>
<organism evidence="2 3">
    <name type="scientific">Hydnum rufescens UP504</name>
    <dbReference type="NCBI Taxonomy" id="1448309"/>
    <lineage>
        <taxon>Eukaryota</taxon>
        <taxon>Fungi</taxon>
        <taxon>Dikarya</taxon>
        <taxon>Basidiomycota</taxon>
        <taxon>Agaricomycotina</taxon>
        <taxon>Agaricomycetes</taxon>
        <taxon>Cantharellales</taxon>
        <taxon>Hydnaceae</taxon>
        <taxon>Hydnum</taxon>
    </lineage>
</organism>
<reference evidence="2" key="1">
    <citation type="journal article" date="2020" name="Nat. Commun.">
        <title>Large-scale genome sequencing of mycorrhizal fungi provides insights into the early evolution of symbiotic traits.</title>
        <authorList>
            <person name="Miyauchi S."/>
            <person name="Kiss E."/>
            <person name="Kuo A."/>
            <person name="Drula E."/>
            <person name="Kohler A."/>
            <person name="Sanchez-Garcia M."/>
            <person name="Morin E."/>
            <person name="Andreopoulos B."/>
            <person name="Barry K.W."/>
            <person name="Bonito G."/>
            <person name="Buee M."/>
            <person name="Carver A."/>
            <person name="Chen C."/>
            <person name="Cichocki N."/>
            <person name="Clum A."/>
            <person name="Culley D."/>
            <person name="Crous P.W."/>
            <person name="Fauchery L."/>
            <person name="Girlanda M."/>
            <person name="Hayes R.D."/>
            <person name="Keri Z."/>
            <person name="LaButti K."/>
            <person name="Lipzen A."/>
            <person name="Lombard V."/>
            <person name="Magnuson J."/>
            <person name="Maillard F."/>
            <person name="Murat C."/>
            <person name="Nolan M."/>
            <person name="Ohm R.A."/>
            <person name="Pangilinan J."/>
            <person name="Pereira M.F."/>
            <person name="Perotto S."/>
            <person name="Peter M."/>
            <person name="Pfister S."/>
            <person name="Riley R."/>
            <person name="Sitrit Y."/>
            <person name="Stielow J.B."/>
            <person name="Szollosi G."/>
            <person name="Zifcakova L."/>
            <person name="Stursova M."/>
            <person name="Spatafora J.W."/>
            <person name="Tedersoo L."/>
            <person name="Vaario L.M."/>
            <person name="Yamada A."/>
            <person name="Yan M."/>
            <person name="Wang P."/>
            <person name="Xu J."/>
            <person name="Bruns T."/>
            <person name="Baldrian P."/>
            <person name="Vilgalys R."/>
            <person name="Dunand C."/>
            <person name="Henrissat B."/>
            <person name="Grigoriev I.V."/>
            <person name="Hibbett D."/>
            <person name="Nagy L.G."/>
            <person name="Martin F.M."/>
        </authorList>
    </citation>
    <scope>NUCLEOTIDE SEQUENCE</scope>
    <source>
        <strain evidence="2">UP504</strain>
    </source>
</reference>
<feature type="region of interest" description="Disordered" evidence="1">
    <location>
        <begin position="90"/>
        <end position="115"/>
    </location>
</feature>
<evidence type="ECO:0000313" key="3">
    <source>
        <dbReference type="Proteomes" id="UP000886523"/>
    </source>
</evidence>
<feature type="compositionally biased region" description="Polar residues" evidence="1">
    <location>
        <begin position="91"/>
        <end position="104"/>
    </location>
</feature>
<feature type="compositionally biased region" description="Polar residues" evidence="1">
    <location>
        <begin position="738"/>
        <end position="769"/>
    </location>
</feature>
<feature type="compositionally biased region" description="Low complexity" evidence="1">
    <location>
        <begin position="706"/>
        <end position="716"/>
    </location>
</feature>
<protein>
    <submittedName>
        <fullName evidence="2">Uncharacterized protein</fullName>
    </submittedName>
</protein>
<proteinExistence type="predicted"/>
<feature type="region of interest" description="Disordered" evidence="1">
    <location>
        <begin position="701"/>
        <end position="821"/>
    </location>
</feature>
<accession>A0A9P6DU12</accession>
<evidence type="ECO:0000256" key="1">
    <source>
        <dbReference type="SAM" id="MobiDB-lite"/>
    </source>
</evidence>
<keyword evidence="3" id="KW-1185">Reference proteome</keyword>
<dbReference type="OrthoDB" id="3364670at2759"/>
<dbReference type="Gene3D" id="2.160.10.20">
    <property type="entry name" value="Insect antifreeze protein"/>
    <property type="match status" value="1"/>
</dbReference>
<evidence type="ECO:0000313" key="2">
    <source>
        <dbReference type="EMBL" id="KAF9514851.1"/>
    </source>
</evidence>
<dbReference type="Pfam" id="PF18758">
    <property type="entry name" value="KDZ"/>
    <property type="match status" value="1"/>
</dbReference>
<feature type="compositionally biased region" description="Acidic residues" evidence="1">
    <location>
        <begin position="808"/>
        <end position="821"/>
    </location>
</feature>
<comment type="caution">
    <text evidence="2">The sequence shown here is derived from an EMBL/GenBank/DDBJ whole genome shotgun (WGS) entry which is preliminary data.</text>
</comment>
<dbReference type="Proteomes" id="UP000886523">
    <property type="component" value="Unassembled WGS sequence"/>
</dbReference>
<dbReference type="InterPro" id="IPR040521">
    <property type="entry name" value="KDZ"/>
</dbReference>